<comment type="caution">
    <text evidence="10">The sequence shown here is derived from an EMBL/GenBank/DDBJ whole genome shotgun (WGS) entry which is preliminary data.</text>
</comment>
<dbReference type="SUPFAM" id="SSF57667">
    <property type="entry name" value="beta-beta-alpha zinc fingers"/>
    <property type="match status" value="4"/>
</dbReference>
<evidence type="ECO:0000256" key="1">
    <source>
        <dbReference type="ARBA" id="ARBA00004123"/>
    </source>
</evidence>
<evidence type="ECO:0000313" key="11">
    <source>
        <dbReference type="Proteomes" id="UP001152320"/>
    </source>
</evidence>
<dbReference type="PROSITE" id="PS50157">
    <property type="entry name" value="ZINC_FINGER_C2H2_2"/>
    <property type="match status" value="5"/>
</dbReference>
<dbReference type="GO" id="GO:0045892">
    <property type="term" value="P:negative regulation of DNA-templated transcription"/>
    <property type="evidence" value="ECO:0007669"/>
    <property type="project" value="UniProtKB-ARBA"/>
</dbReference>
<evidence type="ECO:0000256" key="6">
    <source>
        <dbReference type="ARBA" id="ARBA00023125"/>
    </source>
</evidence>
<evidence type="ECO:0000256" key="3">
    <source>
        <dbReference type="ARBA" id="ARBA00022737"/>
    </source>
</evidence>
<keyword evidence="11" id="KW-1185">Reference proteome</keyword>
<dbReference type="AlphaFoldDB" id="A0A9Q1H3T0"/>
<dbReference type="Pfam" id="PF12874">
    <property type="entry name" value="zf-met"/>
    <property type="match status" value="1"/>
</dbReference>
<feature type="domain" description="C2H2-type" evidence="9">
    <location>
        <begin position="227"/>
        <end position="254"/>
    </location>
</feature>
<evidence type="ECO:0000256" key="5">
    <source>
        <dbReference type="ARBA" id="ARBA00022833"/>
    </source>
</evidence>
<reference evidence="10" key="1">
    <citation type="submission" date="2021-10" db="EMBL/GenBank/DDBJ databases">
        <title>Tropical sea cucumber genome reveals ecological adaptation and Cuvierian tubules defense mechanism.</title>
        <authorList>
            <person name="Chen T."/>
        </authorList>
    </citation>
    <scope>NUCLEOTIDE SEQUENCE</scope>
    <source>
        <strain evidence="10">Nanhai2018</strain>
        <tissue evidence="10">Muscle</tissue>
    </source>
</reference>
<keyword evidence="3" id="KW-0677">Repeat</keyword>
<accession>A0A9Q1H3T0</accession>
<dbReference type="GO" id="GO:0008270">
    <property type="term" value="F:zinc ion binding"/>
    <property type="evidence" value="ECO:0007669"/>
    <property type="project" value="UniProtKB-KW"/>
</dbReference>
<keyword evidence="6" id="KW-0238">DNA-binding</keyword>
<evidence type="ECO:0000313" key="10">
    <source>
        <dbReference type="EMBL" id="KAJ8034317.1"/>
    </source>
</evidence>
<protein>
    <submittedName>
        <fullName evidence="10">Histone H4 transcription factor</fullName>
    </submittedName>
</protein>
<keyword evidence="5" id="KW-0862">Zinc</keyword>
<dbReference type="Gene3D" id="3.30.160.60">
    <property type="entry name" value="Classic Zinc Finger"/>
    <property type="match status" value="5"/>
</dbReference>
<dbReference type="InterPro" id="IPR036236">
    <property type="entry name" value="Znf_C2H2_sf"/>
</dbReference>
<name>A0A9Q1H3T0_HOLLE</name>
<evidence type="ECO:0000256" key="7">
    <source>
        <dbReference type="ARBA" id="ARBA00023242"/>
    </source>
</evidence>
<dbReference type="Proteomes" id="UP001152320">
    <property type="component" value="Chromosome 10"/>
</dbReference>
<dbReference type="InterPro" id="IPR013087">
    <property type="entry name" value="Znf_C2H2_type"/>
</dbReference>
<evidence type="ECO:0000256" key="8">
    <source>
        <dbReference type="PROSITE-ProRule" id="PRU00042"/>
    </source>
</evidence>
<dbReference type="InterPro" id="IPR051574">
    <property type="entry name" value="ZnF_E-box_Homeobox"/>
</dbReference>
<dbReference type="SMART" id="SM00355">
    <property type="entry name" value="ZnF_C2H2"/>
    <property type="match status" value="10"/>
</dbReference>
<proteinExistence type="predicted"/>
<dbReference type="Pfam" id="PF00096">
    <property type="entry name" value="zf-C2H2"/>
    <property type="match status" value="1"/>
</dbReference>
<feature type="domain" description="C2H2-type" evidence="9">
    <location>
        <begin position="253"/>
        <end position="281"/>
    </location>
</feature>
<dbReference type="PANTHER" id="PTHR24391:SF18">
    <property type="entry name" value="EG:115C2.6 PROTEIN"/>
    <property type="match status" value="1"/>
</dbReference>
<keyword evidence="4 8" id="KW-0863">Zinc-finger</keyword>
<dbReference type="PROSITE" id="PS00028">
    <property type="entry name" value="ZINC_FINGER_C2H2_1"/>
    <property type="match status" value="5"/>
</dbReference>
<dbReference type="PANTHER" id="PTHR24391">
    <property type="entry name" value="HISTONE H4 TRANSCRIPTION FACTOR-RELATED"/>
    <property type="match status" value="1"/>
</dbReference>
<dbReference type="OrthoDB" id="10039931at2759"/>
<sequence>MADTEKQLKYAPLKRLQLMLLCEWSDCYFKTSSMPIFIDHIETHFQCFLPEGVTAYNYTSRQLETDEEQKCCWNDCYYSTIFPASLIRHLYFHAFHTKVKSLGKSLLTMVKDIPECQIDRQHRNLLQELPTPFECHWRECEYFTDNIESFYVHMGQHFEDLEVGEEAQCLWEGCGLIFPNRHRLKEHLPTHTQEKRFGCPNCGNMFTNRTKYLDHLEKQVPIDDQNFQCSHCSKIFANHRLLRDHVRRHVNHYKCPLCDMTCNSPSNLRNHIRSRHSDDRPYECDFCGLGCRTKCDLQRHVQTHSQEEAFWCDYKACSYTAKTSTSLRRHYQKEHLKIDPKKYCCHICNLRFTQGGRLTRHLKNKHKFKWPSGFSRFRYKEHEDGLYRLQTVRYESLEITEQFLNEKKQTNSIQSNMRLSLRDEVNRVQEGLDMQLNSEVPLNEDLIERSIVEEAGMTITEETELQGEEDGIQVSLQDAEIATFQ</sequence>
<dbReference type="GO" id="GO:0000981">
    <property type="term" value="F:DNA-binding transcription factor activity, RNA polymerase II-specific"/>
    <property type="evidence" value="ECO:0007669"/>
    <property type="project" value="TreeGrafter"/>
</dbReference>
<keyword evidence="2" id="KW-0479">Metal-binding</keyword>
<keyword evidence="7" id="KW-0539">Nucleus</keyword>
<comment type="subcellular location">
    <subcellularLocation>
        <location evidence="1">Nucleus</location>
    </subcellularLocation>
</comment>
<dbReference type="GO" id="GO:0005634">
    <property type="term" value="C:nucleus"/>
    <property type="evidence" value="ECO:0007669"/>
    <property type="project" value="UniProtKB-SubCell"/>
</dbReference>
<dbReference type="GO" id="GO:0000978">
    <property type="term" value="F:RNA polymerase II cis-regulatory region sequence-specific DNA binding"/>
    <property type="evidence" value="ECO:0007669"/>
    <property type="project" value="TreeGrafter"/>
</dbReference>
<evidence type="ECO:0000256" key="2">
    <source>
        <dbReference type="ARBA" id="ARBA00022723"/>
    </source>
</evidence>
<organism evidence="10 11">
    <name type="scientific">Holothuria leucospilota</name>
    <name type="common">Black long sea cucumber</name>
    <name type="synonym">Mertensiothuria leucospilota</name>
    <dbReference type="NCBI Taxonomy" id="206669"/>
    <lineage>
        <taxon>Eukaryota</taxon>
        <taxon>Metazoa</taxon>
        <taxon>Echinodermata</taxon>
        <taxon>Eleutherozoa</taxon>
        <taxon>Echinozoa</taxon>
        <taxon>Holothuroidea</taxon>
        <taxon>Aspidochirotacea</taxon>
        <taxon>Aspidochirotida</taxon>
        <taxon>Holothuriidae</taxon>
        <taxon>Holothuria</taxon>
    </lineage>
</organism>
<feature type="domain" description="C2H2-type" evidence="9">
    <location>
        <begin position="343"/>
        <end position="371"/>
    </location>
</feature>
<evidence type="ECO:0000259" key="9">
    <source>
        <dbReference type="PROSITE" id="PS50157"/>
    </source>
</evidence>
<feature type="domain" description="C2H2-type" evidence="9">
    <location>
        <begin position="282"/>
        <end position="309"/>
    </location>
</feature>
<gene>
    <name evidence="10" type="ORF">HOLleu_21100</name>
</gene>
<evidence type="ECO:0000256" key="4">
    <source>
        <dbReference type="ARBA" id="ARBA00022771"/>
    </source>
</evidence>
<feature type="domain" description="C2H2-type" evidence="9">
    <location>
        <begin position="167"/>
        <end position="196"/>
    </location>
</feature>
<dbReference type="EMBL" id="JAIZAY010000010">
    <property type="protein sequence ID" value="KAJ8034317.1"/>
    <property type="molecule type" value="Genomic_DNA"/>
</dbReference>